<organism evidence="2 3">
    <name type="scientific">Phlebiopsis gigantea (strain 11061_1 CR5-6)</name>
    <name type="common">White-rot fungus</name>
    <name type="synonym">Peniophora gigantea</name>
    <dbReference type="NCBI Taxonomy" id="745531"/>
    <lineage>
        <taxon>Eukaryota</taxon>
        <taxon>Fungi</taxon>
        <taxon>Dikarya</taxon>
        <taxon>Basidiomycota</taxon>
        <taxon>Agaricomycotina</taxon>
        <taxon>Agaricomycetes</taxon>
        <taxon>Polyporales</taxon>
        <taxon>Phanerochaetaceae</taxon>
        <taxon>Phlebiopsis</taxon>
    </lineage>
</organism>
<keyword evidence="3" id="KW-1185">Reference proteome</keyword>
<accession>A0A0C3SA47</accession>
<name>A0A0C3SA47_PHLG1</name>
<gene>
    <name evidence="2" type="ORF">PHLGIDRAFT_23279</name>
</gene>
<dbReference type="Proteomes" id="UP000053257">
    <property type="component" value="Unassembled WGS sequence"/>
</dbReference>
<evidence type="ECO:0000313" key="3">
    <source>
        <dbReference type="Proteomes" id="UP000053257"/>
    </source>
</evidence>
<dbReference type="AlphaFoldDB" id="A0A0C3SA47"/>
<dbReference type="InterPro" id="IPR050471">
    <property type="entry name" value="AB_hydrolase"/>
</dbReference>
<dbReference type="PANTHER" id="PTHR43433:SF5">
    <property type="entry name" value="AB HYDROLASE-1 DOMAIN-CONTAINING PROTEIN"/>
    <property type="match status" value="1"/>
</dbReference>
<dbReference type="InterPro" id="IPR029058">
    <property type="entry name" value="AB_hydrolase_fold"/>
</dbReference>
<evidence type="ECO:0000259" key="1">
    <source>
        <dbReference type="Pfam" id="PF12697"/>
    </source>
</evidence>
<proteinExistence type="predicted"/>
<protein>
    <recommendedName>
        <fullName evidence="1">AB hydrolase-1 domain-containing protein</fullName>
    </recommendedName>
</protein>
<reference evidence="2 3" key="1">
    <citation type="journal article" date="2014" name="PLoS Genet.">
        <title>Analysis of the Phlebiopsis gigantea genome, transcriptome and secretome provides insight into its pioneer colonization strategies of wood.</title>
        <authorList>
            <person name="Hori C."/>
            <person name="Ishida T."/>
            <person name="Igarashi K."/>
            <person name="Samejima M."/>
            <person name="Suzuki H."/>
            <person name="Master E."/>
            <person name="Ferreira P."/>
            <person name="Ruiz-Duenas F.J."/>
            <person name="Held B."/>
            <person name="Canessa P."/>
            <person name="Larrondo L.F."/>
            <person name="Schmoll M."/>
            <person name="Druzhinina I.S."/>
            <person name="Kubicek C.P."/>
            <person name="Gaskell J.A."/>
            <person name="Kersten P."/>
            <person name="St John F."/>
            <person name="Glasner J."/>
            <person name="Sabat G."/>
            <person name="Splinter BonDurant S."/>
            <person name="Syed K."/>
            <person name="Yadav J."/>
            <person name="Mgbeahuruike A.C."/>
            <person name="Kovalchuk A."/>
            <person name="Asiegbu F.O."/>
            <person name="Lackner G."/>
            <person name="Hoffmeister D."/>
            <person name="Rencoret J."/>
            <person name="Gutierrez A."/>
            <person name="Sun H."/>
            <person name="Lindquist E."/>
            <person name="Barry K."/>
            <person name="Riley R."/>
            <person name="Grigoriev I.V."/>
            <person name="Henrissat B."/>
            <person name="Kues U."/>
            <person name="Berka R.M."/>
            <person name="Martinez A.T."/>
            <person name="Covert S.F."/>
            <person name="Blanchette R.A."/>
            <person name="Cullen D."/>
        </authorList>
    </citation>
    <scope>NUCLEOTIDE SEQUENCE [LARGE SCALE GENOMIC DNA]</scope>
    <source>
        <strain evidence="2 3">11061_1 CR5-6</strain>
    </source>
</reference>
<feature type="domain" description="AB hydrolase-1" evidence="1">
    <location>
        <begin position="54"/>
        <end position="277"/>
    </location>
</feature>
<dbReference type="HOGENOM" id="CLU_020336_20_1_1"/>
<dbReference type="InterPro" id="IPR000073">
    <property type="entry name" value="AB_hydrolase_1"/>
</dbReference>
<sequence>MSHDTSNLPTLFDPETCTRKGLCPVSSIRNKGDPFESHSLYFEQHGDGPEKVIFIMGLNASSSAWADAVAHLARNPRYSALVFDNRGVGNSGTPRGPYTTSGMAEDTVALLNYVGWTGRRDLHVVGASLGGMIAQGVKTLAKLLFTRDVESRIKLIHANLFPEEWLDQTDPSDAQGRTNREANAEVLRRRIEVTRPQTAMGTFSQMASGLTHHVAPARLRRIARAVPKVVVLTGDTDHLIDARNSLRLMASMPEAELVQWEKTGHGINTQHPARFHALLERMFEEGRRKVEEGFEAD</sequence>
<dbReference type="OrthoDB" id="19657at2759"/>
<dbReference type="Pfam" id="PF12697">
    <property type="entry name" value="Abhydrolase_6"/>
    <property type="match status" value="1"/>
</dbReference>
<dbReference type="Gene3D" id="3.40.50.1820">
    <property type="entry name" value="alpha/beta hydrolase"/>
    <property type="match status" value="2"/>
</dbReference>
<dbReference type="EMBL" id="KN840473">
    <property type="protein sequence ID" value="KIP08877.1"/>
    <property type="molecule type" value="Genomic_DNA"/>
</dbReference>
<evidence type="ECO:0000313" key="2">
    <source>
        <dbReference type="EMBL" id="KIP08877.1"/>
    </source>
</evidence>
<dbReference type="SUPFAM" id="SSF53474">
    <property type="entry name" value="alpha/beta-Hydrolases"/>
    <property type="match status" value="1"/>
</dbReference>
<dbReference type="STRING" id="745531.A0A0C3SA47"/>
<dbReference type="PANTHER" id="PTHR43433">
    <property type="entry name" value="HYDROLASE, ALPHA/BETA FOLD FAMILY PROTEIN"/>
    <property type="match status" value="1"/>
</dbReference>